<protein>
    <recommendedName>
        <fullName evidence="8">Phosphomevalonate dehydratase large subunit</fullName>
        <ecNumber evidence="7">4.2.1.182</ecNumber>
    </recommendedName>
</protein>
<evidence type="ECO:0000256" key="6">
    <source>
        <dbReference type="ARBA" id="ARBA00046520"/>
    </source>
</evidence>
<evidence type="ECO:0000259" key="9">
    <source>
        <dbReference type="Pfam" id="PF04412"/>
    </source>
</evidence>
<keyword evidence="2" id="KW-0456">Lyase</keyword>
<evidence type="ECO:0000256" key="3">
    <source>
        <dbReference type="ARBA" id="ARBA00045120"/>
    </source>
</evidence>
<keyword evidence="1" id="KW-0408">Iron</keyword>
<evidence type="ECO:0000256" key="2">
    <source>
        <dbReference type="ARBA" id="ARBA00023239"/>
    </source>
</evidence>
<dbReference type="EC" id="4.2.1.182" evidence="7"/>
<dbReference type="PANTHER" id="PTHR36577">
    <property type="entry name" value="DUF521 DOMAIN PROTEIN (AFU_ORTHOLOGUE AFUA_6G00490)"/>
    <property type="match status" value="1"/>
</dbReference>
<reference evidence="10 11" key="1">
    <citation type="journal article" date="2018" name="Syst. Appl. Microbiol.">
        <title>A new symbiotic nanoarchaeote (Candidatus Nanoclepta minutus) and its host (Zestosphaera tikiterensis gen. nov., sp. nov.) from a New Zealand hot spring.</title>
        <authorList>
            <person name="St John E."/>
            <person name="Liu Y."/>
            <person name="Podar M."/>
            <person name="Stott M.B."/>
            <person name="Meneghin J."/>
            <person name="Chen Z."/>
            <person name="Lagutin K."/>
            <person name="Mitchell K."/>
            <person name="Reysenbach A.L."/>
        </authorList>
    </citation>
    <scope>NUCLEOTIDE SEQUENCE [LARGE SCALE GENOMIC DNA]</scope>
    <source>
        <strain evidence="10">NZ3</strain>
    </source>
</reference>
<evidence type="ECO:0000256" key="4">
    <source>
        <dbReference type="ARBA" id="ARBA00045299"/>
    </source>
</evidence>
<dbReference type="EMBL" id="NBVN01000004">
    <property type="protein sequence ID" value="PUA32140.1"/>
    <property type="molecule type" value="Genomic_DNA"/>
</dbReference>
<sequence length="401" mass="44608">MYLTKEEEALLNGEYGEVFAMAMKTVVKVGEVLGADRLIHVEHAHVSGVSYFNIRDSGLEFIESLVDKGAKFSTYTTSNPYAVIIDGEIPEDVIIKQKRIIAALKKMGSQAFTCAPYHVRKPNYGEHLAWAESNAVLYANSLLGARSNREGGPLALLEALIGRTYMAGAHLDDGRVPKCLVEVDETPKDVSIMSYLGLKIGELCPDKIPLVKGLSRVPEWWLKLFLASFGATSNTPMVVLEGITPDYKELSTKADIEDRYRVRIVDIEKEFIKDVEKPLRSEGKVIYFIGCPHLSPEELKQVSDLMKFERHSRNERLEFWVGVGDNISSEDPVVKDLISMGVKVLRGMCPVTTDLRLLGVSFVVTDSGKALFYMPKLAKVNVVVKDRSKLVSDYLGCLSLK</sequence>
<evidence type="ECO:0000256" key="5">
    <source>
        <dbReference type="ARBA" id="ARBA00046333"/>
    </source>
</evidence>
<dbReference type="Proteomes" id="UP000244093">
    <property type="component" value="Unassembled WGS sequence"/>
</dbReference>
<evidence type="ECO:0000256" key="8">
    <source>
        <dbReference type="ARBA" id="ARBA00047196"/>
    </source>
</evidence>
<comment type="caution">
    <text evidence="10">The sequence shown here is derived from an EMBL/GenBank/DDBJ whole genome shotgun (WGS) entry which is preliminary data.</text>
</comment>
<evidence type="ECO:0000256" key="1">
    <source>
        <dbReference type="ARBA" id="ARBA00023004"/>
    </source>
</evidence>
<feature type="domain" description="Phosphomevalonate dehydratase large subunit-like" evidence="9">
    <location>
        <begin position="1"/>
        <end position="391"/>
    </location>
</feature>
<comment type="similarity">
    <text evidence="5">Belongs to the AcnX type II large subunit family.</text>
</comment>
<evidence type="ECO:0000313" key="10">
    <source>
        <dbReference type="EMBL" id="PUA32140.1"/>
    </source>
</evidence>
<comment type="subunit">
    <text evidence="6">Heterodimer composed of a large subunit (PMDh-L) and a small subunit (PMDh-S).</text>
</comment>
<gene>
    <name evidence="10" type="ORF">B7O98_05555</name>
</gene>
<dbReference type="AlphaFoldDB" id="A0A2R7Y3Q9"/>
<dbReference type="PANTHER" id="PTHR36577:SF3">
    <property type="entry name" value="DUF521 DOMAIN PROTEIN (AFU_ORTHOLOGUE AFUA_6G00490)"/>
    <property type="match status" value="1"/>
</dbReference>
<evidence type="ECO:0000256" key="7">
    <source>
        <dbReference type="ARBA" id="ARBA00047176"/>
    </source>
</evidence>
<dbReference type="GO" id="GO:0016829">
    <property type="term" value="F:lyase activity"/>
    <property type="evidence" value="ECO:0007669"/>
    <property type="project" value="UniProtKB-KW"/>
</dbReference>
<proteinExistence type="inferred from homology"/>
<evidence type="ECO:0000313" key="11">
    <source>
        <dbReference type="Proteomes" id="UP000244093"/>
    </source>
</evidence>
<comment type="function">
    <text evidence="4">Component of a hydro-lyase that catalyzes the dehydration of mevalonate 5-phosphate (MVA5P) to form trans-anhydromevalonate 5-phosphate (tAHMP). Involved in the archaeal mevalonate (MVA) pathway, which provides fundamental precursors for isoprenoid biosynthesis, such as isopentenyl diphosphate (IPP) and dimethylallyl diphosphate (DMAPP).</text>
</comment>
<accession>A0A2R7Y3Q9</accession>
<organism evidence="10 11">
    <name type="scientific">Zestosphaera tikiterensis</name>
    <dbReference type="NCBI Taxonomy" id="1973259"/>
    <lineage>
        <taxon>Archaea</taxon>
        <taxon>Thermoproteota</taxon>
        <taxon>Thermoprotei</taxon>
        <taxon>Desulfurococcales</taxon>
        <taxon>Desulfurococcaceae</taxon>
        <taxon>Zestosphaera</taxon>
    </lineage>
</organism>
<dbReference type="InterPro" id="IPR007506">
    <property type="entry name" value="PMDh-L-like_dom"/>
</dbReference>
<dbReference type="Pfam" id="PF04412">
    <property type="entry name" value="AcnX"/>
    <property type="match status" value="1"/>
</dbReference>
<name>A0A2R7Y3Q9_9CREN</name>
<comment type="catalytic activity">
    <reaction evidence="3">
        <text>(R)-5-phosphomevalonate = (2E)-3-methyl-5-phosphooxypent-2-enoate + H2O</text>
        <dbReference type="Rhea" id="RHEA:78975"/>
        <dbReference type="ChEBI" id="CHEBI:15377"/>
        <dbReference type="ChEBI" id="CHEBI:58146"/>
        <dbReference type="ChEBI" id="CHEBI:229665"/>
        <dbReference type="EC" id="4.2.1.182"/>
    </reaction>
    <physiologicalReaction direction="left-to-right" evidence="3">
        <dbReference type="Rhea" id="RHEA:78976"/>
    </physiologicalReaction>
</comment>